<evidence type="ECO:0000256" key="8">
    <source>
        <dbReference type="SAM" id="Phobius"/>
    </source>
</evidence>
<dbReference type="Proteomes" id="UP000265000">
    <property type="component" value="Unplaced"/>
</dbReference>
<sequence>ASYNHYLCILFQHCGSWVSVSVFEFHTIVVQPREDVTLRCSNLSSFPVHIFWFKLVNGSNASIISSMNIPECNASLREGFQNGKFTMTSNRTNLFLSITQLDFSDSGLYICGTSLELKSGIFSATYLQVQVDAFVVPFWILCATSIFLLIVIIYLAAKNRRTQTVCLCLQNPDSDTLNYAALNFVHKPKRNRMTRYQIVTASAVTPSLCPASAS</sequence>
<dbReference type="GO" id="GO:0002376">
    <property type="term" value="P:immune system process"/>
    <property type="evidence" value="ECO:0007669"/>
    <property type="project" value="UniProtKB-KW"/>
</dbReference>
<evidence type="ECO:0000256" key="7">
    <source>
        <dbReference type="ARBA" id="ARBA00023180"/>
    </source>
</evidence>
<evidence type="ECO:0000313" key="11">
    <source>
        <dbReference type="Proteomes" id="UP000265000"/>
    </source>
</evidence>
<name>A0A3Q2SUK4_FUNHE</name>
<evidence type="ECO:0000313" key="10">
    <source>
        <dbReference type="Ensembl" id="ENSFHEP00000003788.1"/>
    </source>
</evidence>
<evidence type="ECO:0000256" key="4">
    <source>
        <dbReference type="ARBA" id="ARBA00022859"/>
    </source>
</evidence>
<comment type="subcellular location">
    <subcellularLocation>
        <location evidence="1">Cell membrane</location>
    </subcellularLocation>
</comment>
<dbReference type="SMART" id="SM00409">
    <property type="entry name" value="IG"/>
    <property type="match status" value="1"/>
</dbReference>
<evidence type="ECO:0000256" key="5">
    <source>
        <dbReference type="ARBA" id="ARBA00023136"/>
    </source>
</evidence>
<keyword evidence="8" id="KW-0812">Transmembrane</keyword>
<dbReference type="GO" id="GO:0005886">
    <property type="term" value="C:plasma membrane"/>
    <property type="evidence" value="ECO:0007669"/>
    <property type="project" value="UniProtKB-SubCell"/>
</dbReference>
<dbReference type="Pfam" id="PF07686">
    <property type="entry name" value="V-set"/>
    <property type="match status" value="1"/>
</dbReference>
<keyword evidence="11" id="KW-1185">Reference proteome</keyword>
<keyword evidence="5 8" id="KW-0472">Membrane</keyword>
<keyword evidence="6" id="KW-1015">Disulfide bond</keyword>
<dbReference type="PANTHER" id="PTHR19433:SF111">
    <property type="entry name" value="T CELL RECEPTOR ALPHA VARIABLE 4"/>
    <property type="match status" value="1"/>
</dbReference>
<reference evidence="10" key="2">
    <citation type="submission" date="2025-09" db="UniProtKB">
        <authorList>
            <consortium name="Ensembl"/>
        </authorList>
    </citation>
    <scope>IDENTIFICATION</scope>
</reference>
<keyword evidence="2" id="KW-1003">Cell membrane</keyword>
<evidence type="ECO:0000259" key="9">
    <source>
        <dbReference type="SMART" id="SM00409"/>
    </source>
</evidence>
<dbReference type="PANTHER" id="PTHR19433">
    <property type="entry name" value="T-CELL RECEPTOR ALPHA CHAIN V REGION-RELATED"/>
    <property type="match status" value="1"/>
</dbReference>
<dbReference type="InterPro" id="IPR036179">
    <property type="entry name" value="Ig-like_dom_sf"/>
</dbReference>
<keyword evidence="8" id="KW-1133">Transmembrane helix</keyword>
<dbReference type="AlphaFoldDB" id="A0A3Q2SUK4"/>
<dbReference type="GeneTree" id="ENSGT01110000267583"/>
<organism evidence="10 11">
    <name type="scientific">Fundulus heteroclitus</name>
    <name type="common">Killifish</name>
    <name type="synonym">Mummichog</name>
    <dbReference type="NCBI Taxonomy" id="8078"/>
    <lineage>
        <taxon>Eukaryota</taxon>
        <taxon>Metazoa</taxon>
        <taxon>Chordata</taxon>
        <taxon>Craniata</taxon>
        <taxon>Vertebrata</taxon>
        <taxon>Euteleostomi</taxon>
        <taxon>Actinopterygii</taxon>
        <taxon>Neopterygii</taxon>
        <taxon>Teleostei</taxon>
        <taxon>Neoteleostei</taxon>
        <taxon>Acanthomorphata</taxon>
        <taxon>Ovalentaria</taxon>
        <taxon>Atherinomorphae</taxon>
        <taxon>Cyprinodontiformes</taxon>
        <taxon>Fundulidae</taxon>
        <taxon>Fundulus</taxon>
    </lineage>
</organism>
<dbReference type="Gene3D" id="2.60.40.10">
    <property type="entry name" value="Immunoglobulins"/>
    <property type="match status" value="1"/>
</dbReference>
<dbReference type="InterPro" id="IPR052051">
    <property type="entry name" value="TCR_complex_component"/>
</dbReference>
<reference evidence="10" key="1">
    <citation type="submission" date="2025-08" db="UniProtKB">
        <authorList>
            <consortium name="Ensembl"/>
        </authorList>
    </citation>
    <scope>IDENTIFICATION</scope>
</reference>
<evidence type="ECO:0000256" key="2">
    <source>
        <dbReference type="ARBA" id="ARBA00022475"/>
    </source>
</evidence>
<feature type="domain" description="Immunoglobulin" evidence="9">
    <location>
        <begin position="25"/>
        <end position="130"/>
    </location>
</feature>
<dbReference type="SUPFAM" id="SSF48726">
    <property type="entry name" value="Immunoglobulin"/>
    <property type="match status" value="1"/>
</dbReference>
<dbReference type="InterPro" id="IPR013106">
    <property type="entry name" value="Ig_V-set"/>
</dbReference>
<feature type="transmembrane region" description="Helical" evidence="8">
    <location>
        <begin position="136"/>
        <end position="157"/>
    </location>
</feature>
<dbReference type="Ensembl" id="ENSFHET00000009946.1">
    <property type="protein sequence ID" value="ENSFHEP00000003788.1"/>
    <property type="gene ID" value="ENSFHEG00000000603.1"/>
</dbReference>
<evidence type="ECO:0000256" key="3">
    <source>
        <dbReference type="ARBA" id="ARBA00022729"/>
    </source>
</evidence>
<keyword evidence="4" id="KW-0391">Immunity</keyword>
<proteinExistence type="predicted"/>
<evidence type="ECO:0000256" key="1">
    <source>
        <dbReference type="ARBA" id="ARBA00004236"/>
    </source>
</evidence>
<keyword evidence="3" id="KW-0732">Signal</keyword>
<dbReference type="InterPro" id="IPR013783">
    <property type="entry name" value="Ig-like_fold"/>
</dbReference>
<accession>A0A3Q2SUK4</accession>
<dbReference type="InterPro" id="IPR003599">
    <property type="entry name" value="Ig_sub"/>
</dbReference>
<protein>
    <recommendedName>
        <fullName evidence="9">Immunoglobulin domain-containing protein</fullName>
    </recommendedName>
</protein>
<evidence type="ECO:0000256" key="6">
    <source>
        <dbReference type="ARBA" id="ARBA00023157"/>
    </source>
</evidence>
<keyword evidence="7" id="KW-0325">Glycoprotein</keyword>
<dbReference type="GO" id="GO:0009617">
    <property type="term" value="P:response to bacterium"/>
    <property type="evidence" value="ECO:0007669"/>
    <property type="project" value="TreeGrafter"/>
</dbReference>